<reference evidence="7" key="1">
    <citation type="journal article" date="2021" name="bioRxiv">
        <title>Whole Genome Assembly and Annotation of Northern Wild Rice, Zizania palustris L., Supports a Whole Genome Duplication in the Zizania Genus.</title>
        <authorList>
            <person name="Haas M."/>
            <person name="Kono T."/>
            <person name="Macchietto M."/>
            <person name="Millas R."/>
            <person name="McGilp L."/>
            <person name="Shao M."/>
            <person name="Duquette J."/>
            <person name="Hirsch C.N."/>
            <person name="Kimball J."/>
        </authorList>
    </citation>
    <scope>NUCLEOTIDE SEQUENCE</scope>
    <source>
        <tissue evidence="7">Fresh leaf tissue</tissue>
    </source>
</reference>
<dbReference type="EC" id="2.4.1.13" evidence="2"/>
<evidence type="ECO:0000313" key="7">
    <source>
        <dbReference type="EMBL" id="KAG8089163.1"/>
    </source>
</evidence>
<dbReference type="PANTHER" id="PTHR45839:SF13">
    <property type="entry name" value="SUCROSE SYNTHASE 3"/>
    <property type="match status" value="1"/>
</dbReference>
<gene>
    <name evidence="7" type="ORF">GUJ93_ZPchr0011g28713</name>
</gene>
<name>A0A8J5WI27_ZIZPA</name>
<reference evidence="7" key="2">
    <citation type="submission" date="2021-02" db="EMBL/GenBank/DDBJ databases">
        <authorList>
            <person name="Kimball J.A."/>
            <person name="Haas M.W."/>
            <person name="Macchietto M."/>
            <person name="Kono T."/>
            <person name="Duquette J."/>
            <person name="Shao M."/>
        </authorList>
    </citation>
    <scope>NUCLEOTIDE SEQUENCE</scope>
    <source>
        <tissue evidence="7">Fresh leaf tissue</tissue>
    </source>
</reference>
<protein>
    <recommendedName>
        <fullName evidence="2">sucrose synthase</fullName>
        <ecNumber evidence="2">2.4.1.13</ecNumber>
    </recommendedName>
</protein>
<evidence type="ECO:0000313" key="8">
    <source>
        <dbReference type="Proteomes" id="UP000729402"/>
    </source>
</evidence>
<dbReference type="GO" id="GO:0005985">
    <property type="term" value="P:sucrose metabolic process"/>
    <property type="evidence" value="ECO:0007669"/>
    <property type="project" value="InterPro"/>
</dbReference>
<organism evidence="7 8">
    <name type="scientific">Zizania palustris</name>
    <name type="common">Northern wild rice</name>
    <dbReference type="NCBI Taxonomy" id="103762"/>
    <lineage>
        <taxon>Eukaryota</taxon>
        <taxon>Viridiplantae</taxon>
        <taxon>Streptophyta</taxon>
        <taxon>Embryophyta</taxon>
        <taxon>Tracheophyta</taxon>
        <taxon>Spermatophyta</taxon>
        <taxon>Magnoliopsida</taxon>
        <taxon>Liliopsida</taxon>
        <taxon>Poales</taxon>
        <taxon>Poaceae</taxon>
        <taxon>BOP clade</taxon>
        <taxon>Oryzoideae</taxon>
        <taxon>Oryzeae</taxon>
        <taxon>Zizaniinae</taxon>
        <taxon>Zizania</taxon>
    </lineage>
</organism>
<comment type="caution">
    <text evidence="7">The sequence shown here is derived from an EMBL/GenBank/DDBJ whole genome shotgun (WGS) entry which is preliminary data.</text>
</comment>
<evidence type="ECO:0000256" key="3">
    <source>
        <dbReference type="ARBA" id="ARBA00022676"/>
    </source>
</evidence>
<dbReference type="InterPro" id="IPR012820">
    <property type="entry name" value="Sucrose_synthase_pln/cyn"/>
</dbReference>
<evidence type="ECO:0000256" key="4">
    <source>
        <dbReference type="ARBA" id="ARBA00022679"/>
    </source>
</evidence>
<evidence type="ECO:0000259" key="6">
    <source>
        <dbReference type="Pfam" id="PF00862"/>
    </source>
</evidence>
<evidence type="ECO:0000256" key="1">
    <source>
        <dbReference type="ARBA" id="ARBA00005894"/>
    </source>
</evidence>
<dbReference type="AlphaFoldDB" id="A0A8J5WI27"/>
<dbReference type="EMBL" id="JAAALK010000081">
    <property type="protein sequence ID" value="KAG8089163.1"/>
    <property type="molecule type" value="Genomic_DNA"/>
</dbReference>
<accession>A0A8J5WI27</accession>
<keyword evidence="3" id="KW-0328">Glycosyltransferase</keyword>
<dbReference type="GO" id="GO:0016157">
    <property type="term" value="F:sucrose synthase activity"/>
    <property type="evidence" value="ECO:0007669"/>
    <property type="project" value="UniProtKB-EC"/>
</dbReference>
<dbReference type="OrthoDB" id="1721603at2759"/>
<evidence type="ECO:0000256" key="2">
    <source>
        <dbReference type="ARBA" id="ARBA00012540"/>
    </source>
</evidence>
<keyword evidence="4" id="KW-0808">Transferase</keyword>
<dbReference type="Pfam" id="PF00862">
    <property type="entry name" value="GT-B_Sucrose_synth"/>
    <property type="match status" value="1"/>
</dbReference>
<comment type="similarity">
    <text evidence="1">Belongs to the glycosyltransferase 1 family. Plant sucrose synthase subfamily.</text>
</comment>
<feature type="domain" description="Sucrose synthase first GT-B" evidence="6">
    <location>
        <begin position="1"/>
        <end position="98"/>
    </location>
</feature>
<evidence type="ECO:0000256" key="5">
    <source>
        <dbReference type="ARBA" id="ARBA00049030"/>
    </source>
</evidence>
<keyword evidence="8" id="KW-1185">Reference proteome</keyword>
<dbReference type="PANTHER" id="PTHR45839">
    <property type="match status" value="1"/>
</dbReference>
<dbReference type="InterPro" id="IPR000368">
    <property type="entry name" value="Sucrose_synth_GT-B1"/>
</dbReference>
<dbReference type="Proteomes" id="UP000729402">
    <property type="component" value="Unassembled WGS sequence"/>
</dbReference>
<sequence length="101" mass="11789">MVTRLILDVKGTSCNQWLERISGTYHAYILRVPFRNENGRLREWISRFDMWSYLDNFVENVGGEIAIELRGTPNFIIGNYSDGNHVTSLLSYKMGITQDWK</sequence>
<comment type="catalytic activity">
    <reaction evidence="5">
        <text>an NDP-alpha-D-glucose + D-fructose = a ribonucleoside 5'-diphosphate + sucrose + H(+)</text>
        <dbReference type="Rhea" id="RHEA:16241"/>
        <dbReference type="ChEBI" id="CHEBI:15378"/>
        <dbReference type="ChEBI" id="CHEBI:17992"/>
        <dbReference type="ChEBI" id="CHEBI:37721"/>
        <dbReference type="ChEBI" id="CHEBI:57930"/>
        <dbReference type="ChEBI" id="CHEBI:76533"/>
        <dbReference type="EC" id="2.4.1.13"/>
    </reaction>
</comment>
<proteinExistence type="inferred from homology"/>